<dbReference type="OrthoDB" id="9814548at2"/>
<keyword evidence="5 6" id="KW-0413">Isomerase</keyword>
<dbReference type="EC" id="5.2.1.8" evidence="3 6"/>
<reference evidence="10 11" key="1">
    <citation type="submission" date="2016-10" db="EMBL/GenBank/DDBJ databases">
        <authorList>
            <person name="de Groot N.N."/>
        </authorList>
    </citation>
    <scope>NUCLEOTIDE SEQUENCE [LARGE SCALE GENOMIC DNA]</scope>
    <source>
        <strain evidence="10 11">47C3B</strain>
    </source>
</reference>
<evidence type="ECO:0000256" key="2">
    <source>
        <dbReference type="ARBA" id="ARBA00006577"/>
    </source>
</evidence>
<keyword evidence="8" id="KW-0732">Signal</keyword>
<feature type="compositionally biased region" description="Basic residues" evidence="7">
    <location>
        <begin position="309"/>
        <end position="330"/>
    </location>
</feature>
<dbReference type="Gene3D" id="3.10.50.40">
    <property type="match status" value="2"/>
</dbReference>
<evidence type="ECO:0000313" key="10">
    <source>
        <dbReference type="EMBL" id="SDF52648.1"/>
    </source>
</evidence>
<dbReference type="AlphaFoldDB" id="A0A1G7LSX1"/>
<dbReference type="Proteomes" id="UP000199072">
    <property type="component" value="Unassembled WGS sequence"/>
</dbReference>
<dbReference type="PROSITE" id="PS50059">
    <property type="entry name" value="FKBP_PPIASE"/>
    <property type="match status" value="1"/>
</dbReference>
<proteinExistence type="inferred from homology"/>
<gene>
    <name evidence="10" type="ORF">SAMN05216464_11996</name>
</gene>
<accession>A0A1G7LSX1</accession>
<evidence type="ECO:0000256" key="3">
    <source>
        <dbReference type="ARBA" id="ARBA00013194"/>
    </source>
</evidence>
<keyword evidence="4 6" id="KW-0697">Rotamase</keyword>
<evidence type="ECO:0000259" key="9">
    <source>
        <dbReference type="PROSITE" id="PS50059"/>
    </source>
</evidence>
<dbReference type="GO" id="GO:0003755">
    <property type="term" value="F:peptidyl-prolyl cis-trans isomerase activity"/>
    <property type="evidence" value="ECO:0007669"/>
    <property type="project" value="UniProtKB-KW"/>
</dbReference>
<organism evidence="10 11">
    <name type="scientific">Mucilaginibacter pineti</name>
    <dbReference type="NCBI Taxonomy" id="1391627"/>
    <lineage>
        <taxon>Bacteria</taxon>
        <taxon>Pseudomonadati</taxon>
        <taxon>Bacteroidota</taxon>
        <taxon>Sphingobacteriia</taxon>
        <taxon>Sphingobacteriales</taxon>
        <taxon>Sphingobacteriaceae</taxon>
        <taxon>Mucilaginibacter</taxon>
    </lineage>
</organism>
<name>A0A1G7LSX1_9SPHI</name>
<evidence type="ECO:0000256" key="6">
    <source>
        <dbReference type="PROSITE-ProRule" id="PRU00277"/>
    </source>
</evidence>
<evidence type="ECO:0000256" key="7">
    <source>
        <dbReference type="SAM" id="MobiDB-lite"/>
    </source>
</evidence>
<feature type="signal peptide" evidence="8">
    <location>
        <begin position="1"/>
        <end position="21"/>
    </location>
</feature>
<sequence length="330" mass="35475">MKKVVYSLSLLFVALAAVAQAQTDLKKTAQGAFYQIYTSNPGDKIKLNDVITFQFVQKTDKDSVLFSTYKAGHPVQAQVQPSQNVGDLMDIFPLLAAKDSAIVKVPTDSIFKGHEEARPPFFPKASFLTFVLKIEKVQSLNDAIAERNAGIEKQKQDEVTNLNAYVAANKLSPVTTASGLRYIITQPSALRKPVAGDTILVNYAGTLLNGKLFDTSIESVAKAGGLNQPGRPYEPISIVLGETPLVAGWTEALALLPQGSKAKLIIPSNLGYADKGQGDIPPYSPLLFDMEIVKVIPGKHVAPAAAKKPGVKHPLKKGTAKKTPVSKKKN</sequence>
<dbReference type="Pfam" id="PF00254">
    <property type="entry name" value="FKBP_C"/>
    <property type="match status" value="1"/>
</dbReference>
<evidence type="ECO:0000256" key="5">
    <source>
        <dbReference type="ARBA" id="ARBA00023235"/>
    </source>
</evidence>
<dbReference type="EMBL" id="FNAI01000019">
    <property type="protein sequence ID" value="SDF52648.1"/>
    <property type="molecule type" value="Genomic_DNA"/>
</dbReference>
<dbReference type="SUPFAM" id="SSF54534">
    <property type="entry name" value="FKBP-like"/>
    <property type="match status" value="2"/>
</dbReference>
<comment type="catalytic activity">
    <reaction evidence="1 6">
        <text>[protein]-peptidylproline (omega=180) = [protein]-peptidylproline (omega=0)</text>
        <dbReference type="Rhea" id="RHEA:16237"/>
        <dbReference type="Rhea" id="RHEA-COMP:10747"/>
        <dbReference type="Rhea" id="RHEA-COMP:10748"/>
        <dbReference type="ChEBI" id="CHEBI:83833"/>
        <dbReference type="ChEBI" id="CHEBI:83834"/>
        <dbReference type="EC" id="5.2.1.8"/>
    </reaction>
</comment>
<dbReference type="PANTHER" id="PTHR43811">
    <property type="entry name" value="FKBP-TYPE PEPTIDYL-PROLYL CIS-TRANS ISOMERASE FKPA"/>
    <property type="match status" value="1"/>
</dbReference>
<evidence type="ECO:0000313" key="11">
    <source>
        <dbReference type="Proteomes" id="UP000199072"/>
    </source>
</evidence>
<keyword evidence="11" id="KW-1185">Reference proteome</keyword>
<dbReference type="RefSeq" id="WP_091156079.1">
    <property type="nucleotide sequence ID" value="NZ_FNAI01000019.1"/>
</dbReference>
<feature type="domain" description="PPIase FKBP-type" evidence="9">
    <location>
        <begin position="196"/>
        <end position="296"/>
    </location>
</feature>
<evidence type="ECO:0000256" key="1">
    <source>
        <dbReference type="ARBA" id="ARBA00000971"/>
    </source>
</evidence>
<dbReference type="InterPro" id="IPR001179">
    <property type="entry name" value="PPIase_FKBP_dom"/>
</dbReference>
<dbReference type="PANTHER" id="PTHR43811:SF19">
    <property type="entry name" value="39 KDA FK506-BINDING NUCLEAR PROTEIN"/>
    <property type="match status" value="1"/>
</dbReference>
<evidence type="ECO:0000256" key="8">
    <source>
        <dbReference type="SAM" id="SignalP"/>
    </source>
</evidence>
<feature type="region of interest" description="Disordered" evidence="7">
    <location>
        <begin position="304"/>
        <end position="330"/>
    </location>
</feature>
<evidence type="ECO:0000256" key="4">
    <source>
        <dbReference type="ARBA" id="ARBA00023110"/>
    </source>
</evidence>
<comment type="similarity">
    <text evidence="2">Belongs to the FKBP-type PPIase family.</text>
</comment>
<feature type="chain" id="PRO_5011540337" description="peptidylprolyl isomerase" evidence="8">
    <location>
        <begin position="22"/>
        <end position="330"/>
    </location>
</feature>
<protein>
    <recommendedName>
        <fullName evidence="3 6">peptidylprolyl isomerase</fullName>
        <ecNumber evidence="3 6">5.2.1.8</ecNumber>
    </recommendedName>
</protein>
<dbReference type="InterPro" id="IPR046357">
    <property type="entry name" value="PPIase_dom_sf"/>
</dbReference>
<dbReference type="STRING" id="1391627.SAMN05216464_11996"/>